<protein>
    <submittedName>
        <fullName evidence="1">Uncharacterized protein</fullName>
    </submittedName>
</protein>
<evidence type="ECO:0000313" key="2">
    <source>
        <dbReference type="Proteomes" id="UP001187734"/>
    </source>
</evidence>
<keyword evidence="2" id="KW-1185">Reference proteome</keyword>
<name>A0AAE8MM89_9HYPO</name>
<proteinExistence type="predicted"/>
<evidence type="ECO:0000313" key="1">
    <source>
        <dbReference type="EMBL" id="SPJ92401.1"/>
    </source>
</evidence>
<accession>A0AAE8MM89</accession>
<dbReference type="EMBL" id="ONZP01000948">
    <property type="protein sequence ID" value="SPJ92401.1"/>
    <property type="molecule type" value="Genomic_DNA"/>
</dbReference>
<reference evidence="1" key="1">
    <citation type="submission" date="2018-03" db="EMBL/GenBank/DDBJ databases">
        <authorList>
            <person name="Guldener U."/>
        </authorList>
    </citation>
    <scope>NUCLEOTIDE SEQUENCE</scope>
</reference>
<comment type="caution">
    <text evidence="1">The sequence shown here is derived from an EMBL/GenBank/DDBJ whole genome shotgun (WGS) entry which is preliminary data.</text>
</comment>
<gene>
    <name evidence="1" type="ORF">FTOL_13687</name>
</gene>
<organism evidence="1 2">
    <name type="scientific">Fusarium torulosum</name>
    <dbReference type="NCBI Taxonomy" id="33205"/>
    <lineage>
        <taxon>Eukaryota</taxon>
        <taxon>Fungi</taxon>
        <taxon>Dikarya</taxon>
        <taxon>Ascomycota</taxon>
        <taxon>Pezizomycotina</taxon>
        <taxon>Sordariomycetes</taxon>
        <taxon>Hypocreomycetidae</taxon>
        <taxon>Hypocreales</taxon>
        <taxon>Nectriaceae</taxon>
        <taxon>Fusarium</taxon>
    </lineage>
</organism>
<sequence>MAAALAKPEHKADAIFKQGATYLNTNSHNNGWTNVPEQCIQGGKSWTFTYIWNQATICVKNEYVIPKNTYLKMREAAWVVDFIRGQCSSYIGDAPRHGDNGLNLLAELRHVRDGC</sequence>
<dbReference type="Proteomes" id="UP001187734">
    <property type="component" value="Unassembled WGS sequence"/>
</dbReference>
<dbReference type="AlphaFoldDB" id="A0AAE8MM89"/>